<accession>A0A499V0P8</accession>
<reference evidence="1" key="1">
    <citation type="submission" date="2019-04" db="EMBL/GenBank/DDBJ databases">
        <title>Draft genome sequences of Streptomyces avermitilis MC3.</title>
        <authorList>
            <person name="Komaki H."/>
            <person name="Tamura T."/>
            <person name="Hosoyama A."/>
        </authorList>
    </citation>
    <scope>NUCLEOTIDE SEQUENCE</scope>
    <source>
        <strain evidence="1">MC3</strain>
    </source>
</reference>
<dbReference type="AlphaFoldDB" id="A0A499V0P8"/>
<sequence>MEGPGLITVFPPLALTYALGTSECGPRGSLIPGLFRPTSHKPFAAPARLTGLGLAQNSVVQGWQEVAVKRARTSNSKERRFTPVVATVTTSGVTALPRRPRGPGLV</sequence>
<organism evidence="1">
    <name type="scientific">Streptomyces avermitilis</name>
    <dbReference type="NCBI Taxonomy" id="33903"/>
    <lineage>
        <taxon>Bacteria</taxon>
        <taxon>Bacillati</taxon>
        <taxon>Actinomycetota</taxon>
        <taxon>Actinomycetes</taxon>
        <taxon>Kitasatosporales</taxon>
        <taxon>Streptomycetaceae</taxon>
        <taxon>Streptomyces</taxon>
    </lineage>
</organism>
<proteinExistence type="predicted"/>
<name>A0A499V0P8_STRAX</name>
<dbReference type="EMBL" id="AP019621">
    <property type="protein sequence ID" value="BBJ47953.1"/>
    <property type="molecule type" value="Genomic_DNA"/>
</dbReference>
<evidence type="ECO:0000313" key="1">
    <source>
        <dbReference type="EMBL" id="BBJ47953.1"/>
    </source>
</evidence>
<protein>
    <submittedName>
        <fullName evidence="1">Uncharacterized protein</fullName>
    </submittedName>
</protein>
<gene>
    <name evidence="1" type="ORF">SAVMC3_05820</name>
</gene>